<dbReference type="GO" id="GO:0000155">
    <property type="term" value="F:phosphorelay sensor kinase activity"/>
    <property type="evidence" value="ECO:0007669"/>
    <property type="project" value="InterPro"/>
</dbReference>
<dbReference type="AlphaFoldDB" id="A0A085W4B9"/>
<evidence type="ECO:0000256" key="1">
    <source>
        <dbReference type="ARBA" id="ARBA00000085"/>
    </source>
</evidence>
<keyword evidence="7" id="KW-0067">ATP-binding</keyword>
<dbReference type="SMART" id="SM00388">
    <property type="entry name" value="HisKA"/>
    <property type="match status" value="1"/>
</dbReference>
<dbReference type="Pfam" id="PF00989">
    <property type="entry name" value="PAS"/>
    <property type="match status" value="1"/>
</dbReference>
<dbReference type="PANTHER" id="PTHR43065:SF42">
    <property type="entry name" value="TWO-COMPONENT SENSOR PPRA"/>
    <property type="match status" value="1"/>
</dbReference>
<dbReference type="FunFam" id="3.30.565.10:FF:000006">
    <property type="entry name" value="Sensor histidine kinase WalK"/>
    <property type="match status" value="1"/>
</dbReference>
<dbReference type="PROSITE" id="PS50109">
    <property type="entry name" value="HIS_KIN"/>
    <property type="match status" value="1"/>
</dbReference>
<evidence type="ECO:0000259" key="10">
    <source>
        <dbReference type="PROSITE" id="PS50112"/>
    </source>
</evidence>
<dbReference type="SUPFAM" id="SSF47384">
    <property type="entry name" value="Homodimeric domain of signal transducing histidine kinase"/>
    <property type="match status" value="1"/>
</dbReference>
<dbReference type="InterPro" id="IPR000014">
    <property type="entry name" value="PAS"/>
</dbReference>
<evidence type="ECO:0000313" key="12">
    <source>
        <dbReference type="EMBL" id="KFE62532.1"/>
    </source>
</evidence>
<dbReference type="EMBL" id="JMCB01000021">
    <property type="protein sequence ID" value="KFE62532.1"/>
    <property type="molecule type" value="Genomic_DNA"/>
</dbReference>
<proteinExistence type="predicted"/>
<dbReference type="Pfam" id="PF02518">
    <property type="entry name" value="HATPase_c"/>
    <property type="match status" value="1"/>
</dbReference>
<dbReference type="CDD" id="cd00082">
    <property type="entry name" value="HisKA"/>
    <property type="match status" value="1"/>
</dbReference>
<feature type="domain" description="PAS" evidence="10">
    <location>
        <begin position="284"/>
        <end position="354"/>
    </location>
</feature>
<dbReference type="InterPro" id="IPR004358">
    <property type="entry name" value="Sig_transdc_His_kin-like_C"/>
</dbReference>
<evidence type="ECO:0000256" key="5">
    <source>
        <dbReference type="ARBA" id="ARBA00022741"/>
    </source>
</evidence>
<gene>
    <name evidence="12" type="ORF">DB31_3966</name>
</gene>
<dbReference type="NCBIfam" id="TIGR00229">
    <property type="entry name" value="sensory_box"/>
    <property type="match status" value="1"/>
</dbReference>
<dbReference type="InterPro" id="IPR036890">
    <property type="entry name" value="HATPase_C_sf"/>
</dbReference>
<evidence type="ECO:0000259" key="11">
    <source>
        <dbReference type="PROSITE" id="PS50113"/>
    </source>
</evidence>
<dbReference type="SUPFAM" id="SSF55785">
    <property type="entry name" value="PYP-like sensor domain (PAS domain)"/>
    <property type="match status" value="1"/>
</dbReference>
<dbReference type="Proteomes" id="UP000028725">
    <property type="component" value="Unassembled WGS sequence"/>
</dbReference>
<evidence type="ECO:0000313" key="13">
    <source>
        <dbReference type="Proteomes" id="UP000028725"/>
    </source>
</evidence>
<dbReference type="Gene3D" id="3.30.450.40">
    <property type="match status" value="1"/>
</dbReference>
<keyword evidence="8" id="KW-0902">Two-component regulatory system</keyword>
<dbReference type="Gene3D" id="1.10.287.130">
    <property type="match status" value="1"/>
</dbReference>
<evidence type="ECO:0000256" key="3">
    <source>
        <dbReference type="ARBA" id="ARBA00022553"/>
    </source>
</evidence>
<dbReference type="InterPro" id="IPR005467">
    <property type="entry name" value="His_kinase_dom"/>
</dbReference>
<dbReference type="GO" id="GO:0006355">
    <property type="term" value="P:regulation of DNA-templated transcription"/>
    <property type="evidence" value="ECO:0007669"/>
    <property type="project" value="InterPro"/>
</dbReference>
<feature type="domain" description="PAC" evidence="11">
    <location>
        <begin position="357"/>
        <end position="408"/>
    </location>
</feature>
<dbReference type="SUPFAM" id="SSF55781">
    <property type="entry name" value="GAF domain-like"/>
    <property type="match status" value="1"/>
</dbReference>
<dbReference type="InterPro" id="IPR003018">
    <property type="entry name" value="GAF"/>
</dbReference>
<reference evidence="12 13" key="1">
    <citation type="submission" date="2014-04" db="EMBL/GenBank/DDBJ databases">
        <title>Genome assembly of Hyalangium minutum DSM 14724.</title>
        <authorList>
            <person name="Sharma G."/>
            <person name="Subramanian S."/>
        </authorList>
    </citation>
    <scope>NUCLEOTIDE SEQUENCE [LARGE SCALE GENOMIC DNA]</scope>
    <source>
        <strain evidence="12 13">DSM 14724</strain>
    </source>
</reference>
<dbReference type="Pfam" id="PF00512">
    <property type="entry name" value="HisKA"/>
    <property type="match status" value="1"/>
</dbReference>
<evidence type="ECO:0000256" key="4">
    <source>
        <dbReference type="ARBA" id="ARBA00022679"/>
    </source>
</evidence>
<keyword evidence="5" id="KW-0547">Nucleotide-binding</keyword>
<keyword evidence="6 12" id="KW-0418">Kinase</keyword>
<keyword evidence="4" id="KW-0808">Transferase</keyword>
<evidence type="ECO:0000256" key="8">
    <source>
        <dbReference type="ARBA" id="ARBA00023012"/>
    </source>
</evidence>
<evidence type="ECO:0000256" key="2">
    <source>
        <dbReference type="ARBA" id="ARBA00012438"/>
    </source>
</evidence>
<sequence length="637" mass="69027">MLRMSGGALPEIYQDLFELLDEPLALCDPALKLLTANPCFERFSTSHASTPEGVVSAVLETLARIRSRVPEEGDTCEVELALQGSRPVRVKLTRRGSTVLVRGQPEPVRLMVAERALLEQARTEGVLLDLSRSVAEAGGEEELVAAVARGVKELFPSRAFCIRIVDARTGGLTSLYAEGRLKEGAHEPLVLKQSAVKKTHLDVKVLPADRVVVSREVPLLFQGCAHGVSAPLVASGQLVGAINMEYPEGLEADVAHDERVLLQLANQVAVAVRNAKLIDELTFVRKYLEDLLEKANALILVVNQDKRVVVFNRALTALTGFTKDEVLGKDALSFIPESEHMRVGAIFSAAMQGESANTFETRLRSSNGEVRVAFATSTMLTPQGEVEGVIAIGQDLTVLRELERRIVHAEKLATIGQLAASVVHEINNPMTAVAAYSESLLMNARLRPDSNPADLEKLRKIQESSQRILRFTKDLVSYARPAKDKPEKVLLTAVLDQAVGYCEHVVTQAKVSVRREYTELPPISAVRANLAQVFVNLITNACHAMSPGGQVTLTTRREGQDAVAEVRDTGTGIDPKNLRRIFDPFFTTKEEGKGTGLGLSIVQGIVESHGGRISVDSALGQGTTFTLRLPLAGTGGR</sequence>
<dbReference type="PRINTS" id="PR00344">
    <property type="entry name" value="BCTRLSENSOR"/>
</dbReference>
<dbReference type="SMART" id="SM00091">
    <property type="entry name" value="PAS"/>
    <property type="match status" value="1"/>
</dbReference>
<dbReference type="InterPro" id="IPR035965">
    <property type="entry name" value="PAS-like_dom_sf"/>
</dbReference>
<evidence type="ECO:0000256" key="6">
    <source>
        <dbReference type="ARBA" id="ARBA00022777"/>
    </source>
</evidence>
<dbReference type="Gene3D" id="3.30.450.20">
    <property type="entry name" value="PAS domain"/>
    <property type="match status" value="1"/>
</dbReference>
<dbReference type="InterPro" id="IPR036097">
    <property type="entry name" value="HisK_dim/P_sf"/>
</dbReference>
<dbReference type="Gene3D" id="3.30.565.10">
    <property type="entry name" value="Histidine kinase-like ATPase, C-terminal domain"/>
    <property type="match status" value="1"/>
</dbReference>
<dbReference type="CDD" id="cd00130">
    <property type="entry name" value="PAS"/>
    <property type="match status" value="1"/>
</dbReference>
<dbReference type="InterPro" id="IPR000700">
    <property type="entry name" value="PAS-assoc_C"/>
</dbReference>
<name>A0A085W4B9_9BACT</name>
<dbReference type="PANTHER" id="PTHR43065">
    <property type="entry name" value="SENSOR HISTIDINE KINASE"/>
    <property type="match status" value="1"/>
</dbReference>
<comment type="catalytic activity">
    <reaction evidence="1">
        <text>ATP + protein L-histidine = ADP + protein N-phospho-L-histidine.</text>
        <dbReference type="EC" id="2.7.13.3"/>
    </reaction>
</comment>
<dbReference type="EC" id="2.7.13.3" evidence="2"/>
<feature type="domain" description="Histidine kinase" evidence="9">
    <location>
        <begin position="421"/>
        <end position="633"/>
    </location>
</feature>
<dbReference type="GO" id="GO:0005524">
    <property type="term" value="F:ATP binding"/>
    <property type="evidence" value="ECO:0007669"/>
    <property type="project" value="UniProtKB-KW"/>
</dbReference>
<dbReference type="InterPro" id="IPR003661">
    <property type="entry name" value="HisK_dim/P_dom"/>
</dbReference>
<dbReference type="SUPFAM" id="SSF55874">
    <property type="entry name" value="ATPase domain of HSP90 chaperone/DNA topoisomerase II/histidine kinase"/>
    <property type="match status" value="1"/>
</dbReference>
<keyword evidence="3" id="KW-0597">Phosphoprotein</keyword>
<dbReference type="STRING" id="394096.DB31_3966"/>
<dbReference type="SMART" id="SM00065">
    <property type="entry name" value="GAF"/>
    <property type="match status" value="1"/>
</dbReference>
<keyword evidence="13" id="KW-1185">Reference proteome</keyword>
<dbReference type="PROSITE" id="PS50112">
    <property type="entry name" value="PAS"/>
    <property type="match status" value="1"/>
</dbReference>
<dbReference type="InterPro" id="IPR029016">
    <property type="entry name" value="GAF-like_dom_sf"/>
</dbReference>
<accession>A0A085W4B9</accession>
<evidence type="ECO:0000259" key="9">
    <source>
        <dbReference type="PROSITE" id="PS50109"/>
    </source>
</evidence>
<organism evidence="12 13">
    <name type="scientific">Hyalangium minutum</name>
    <dbReference type="NCBI Taxonomy" id="394096"/>
    <lineage>
        <taxon>Bacteria</taxon>
        <taxon>Pseudomonadati</taxon>
        <taxon>Myxococcota</taxon>
        <taxon>Myxococcia</taxon>
        <taxon>Myxococcales</taxon>
        <taxon>Cystobacterineae</taxon>
        <taxon>Archangiaceae</taxon>
        <taxon>Hyalangium</taxon>
    </lineage>
</organism>
<dbReference type="SMART" id="SM00387">
    <property type="entry name" value="HATPase_c"/>
    <property type="match status" value="1"/>
</dbReference>
<evidence type="ECO:0000256" key="7">
    <source>
        <dbReference type="ARBA" id="ARBA00022840"/>
    </source>
</evidence>
<dbReference type="InterPro" id="IPR003594">
    <property type="entry name" value="HATPase_dom"/>
</dbReference>
<comment type="caution">
    <text evidence="12">The sequence shown here is derived from an EMBL/GenBank/DDBJ whole genome shotgun (WGS) entry which is preliminary data.</text>
</comment>
<dbReference type="InterPro" id="IPR013767">
    <property type="entry name" value="PAS_fold"/>
</dbReference>
<dbReference type="PROSITE" id="PS50113">
    <property type="entry name" value="PAC"/>
    <property type="match status" value="1"/>
</dbReference>
<protein>
    <recommendedName>
        <fullName evidence="2">histidine kinase</fullName>
        <ecNumber evidence="2">2.7.13.3</ecNumber>
    </recommendedName>
</protein>